<accession>A0AAV1I1L5</accession>
<evidence type="ECO:0000256" key="4">
    <source>
        <dbReference type="ARBA" id="ARBA00022801"/>
    </source>
</evidence>
<evidence type="ECO:0000256" key="5">
    <source>
        <dbReference type="ARBA" id="ARBA00023157"/>
    </source>
</evidence>
<dbReference type="PROSITE" id="PS00139">
    <property type="entry name" value="THIOL_PROTEASE_CYS"/>
    <property type="match status" value="1"/>
</dbReference>
<dbReference type="InterPro" id="IPR038765">
    <property type="entry name" value="Papain-like_cys_pep_sf"/>
</dbReference>
<evidence type="ECO:0000259" key="8">
    <source>
        <dbReference type="SMART" id="SM00848"/>
    </source>
</evidence>
<dbReference type="SUPFAM" id="SSF54001">
    <property type="entry name" value="Cysteine proteinases"/>
    <property type="match status" value="1"/>
</dbReference>
<evidence type="ECO:0000313" key="10">
    <source>
        <dbReference type="Proteomes" id="UP001314263"/>
    </source>
</evidence>
<feature type="domain" description="Peptidase C1A papain C-terminal" evidence="7">
    <location>
        <begin position="131"/>
        <end position="347"/>
    </location>
</feature>
<feature type="chain" id="PRO_5043662300" description="Cysteine protease" evidence="6">
    <location>
        <begin position="21"/>
        <end position="393"/>
    </location>
</feature>
<sequence>MKVFGLLLLCTAVHLAAVHGATRAHKALVTPLSLTAAQANPAQAFKAFAQVYGRKYSSEAEHQQRFATFQRNVDYVAAHNSRSASYTLGINEFADLTFEEFQKTHFGLLPGVNGTFRAGGNSLFSYEDVEAAESVNWVKEGAVTPVKNQAFCGSCWAFSTTGSVEGANYLATGELVSLSEQQLVDCDTSKDQGCGGGLMDYAFEYIMKNGGLDTEKDYSYWSVGGMCNKLREGRTVVSIDSYEDVPVNNEAALLKAVSSQPVSVAICASQAMQFYSSGVIAGEGTCTGLNHGVLAAGYDKDEQGKPYWLVKNSWGGTWGESGYMRLERDISQKEGAFGILMAPSYPMKKSANPKHVPEVCGFFGWSECEYGSKCSCAMDFLGLFCFDWGCKSA</sequence>
<organism evidence="9 10">
    <name type="scientific">Coccomyxa viridis</name>
    <dbReference type="NCBI Taxonomy" id="1274662"/>
    <lineage>
        <taxon>Eukaryota</taxon>
        <taxon>Viridiplantae</taxon>
        <taxon>Chlorophyta</taxon>
        <taxon>core chlorophytes</taxon>
        <taxon>Trebouxiophyceae</taxon>
        <taxon>Trebouxiophyceae incertae sedis</taxon>
        <taxon>Coccomyxaceae</taxon>
        <taxon>Coccomyxa</taxon>
    </lineage>
</organism>
<evidence type="ECO:0000256" key="1">
    <source>
        <dbReference type="ARBA" id="ARBA00008455"/>
    </source>
</evidence>
<dbReference type="PROSITE" id="PS00639">
    <property type="entry name" value="THIOL_PROTEASE_HIS"/>
    <property type="match status" value="1"/>
</dbReference>
<dbReference type="SMART" id="SM00645">
    <property type="entry name" value="Pept_C1"/>
    <property type="match status" value="1"/>
</dbReference>
<dbReference type="EMBL" id="CAUYUE010000004">
    <property type="protein sequence ID" value="CAK0762706.1"/>
    <property type="molecule type" value="Genomic_DNA"/>
</dbReference>
<dbReference type="PRINTS" id="PR00705">
    <property type="entry name" value="PAPAIN"/>
</dbReference>
<dbReference type="PROSITE" id="PS00640">
    <property type="entry name" value="THIOL_PROTEASE_ASN"/>
    <property type="match status" value="1"/>
</dbReference>
<protein>
    <recommendedName>
        <fullName evidence="11">Cysteine protease</fullName>
    </recommendedName>
</protein>
<dbReference type="Proteomes" id="UP001314263">
    <property type="component" value="Unassembled WGS sequence"/>
</dbReference>
<dbReference type="SMART" id="SM00848">
    <property type="entry name" value="Inhibitor_I29"/>
    <property type="match status" value="1"/>
</dbReference>
<dbReference type="InterPro" id="IPR013128">
    <property type="entry name" value="Peptidase_C1A"/>
</dbReference>
<dbReference type="InterPro" id="IPR039417">
    <property type="entry name" value="Peptidase_C1A_papain-like"/>
</dbReference>
<evidence type="ECO:0008006" key="11">
    <source>
        <dbReference type="Google" id="ProtNLM"/>
    </source>
</evidence>
<evidence type="ECO:0000256" key="6">
    <source>
        <dbReference type="SAM" id="SignalP"/>
    </source>
</evidence>
<keyword evidence="4" id="KW-0378">Hydrolase</keyword>
<proteinExistence type="inferred from homology"/>
<dbReference type="InterPro" id="IPR000668">
    <property type="entry name" value="Peptidase_C1A_C"/>
</dbReference>
<feature type="signal peptide" evidence="6">
    <location>
        <begin position="1"/>
        <end position="20"/>
    </location>
</feature>
<gene>
    <name evidence="9" type="ORF">CVIRNUC_002984</name>
</gene>
<dbReference type="InterPro" id="IPR025661">
    <property type="entry name" value="Pept_asp_AS"/>
</dbReference>
<dbReference type="InterPro" id="IPR025660">
    <property type="entry name" value="Pept_his_AS"/>
</dbReference>
<dbReference type="Pfam" id="PF08246">
    <property type="entry name" value="Inhibitor_I29"/>
    <property type="match status" value="1"/>
</dbReference>
<dbReference type="PANTHER" id="PTHR12411">
    <property type="entry name" value="CYSTEINE PROTEASE FAMILY C1-RELATED"/>
    <property type="match status" value="1"/>
</dbReference>
<evidence type="ECO:0000259" key="7">
    <source>
        <dbReference type="SMART" id="SM00645"/>
    </source>
</evidence>
<dbReference type="AlphaFoldDB" id="A0AAV1I1L5"/>
<dbReference type="GO" id="GO:0006508">
    <property type="term" value="P:proteolysis"/>
    <property type="evidence" value="ECO:0007669"/>
    <property type="project" value="UniProtKB-KW"/>
</dbReference>
<name>A0AAV1I1L5_9CHLO</name>
<evidence type="ECO:0000256" key="2">
    <source>
        <dbReference type="ARBA" id="ARBA00022670"/>
    </source>
</evidence>
<keyword evidence="3 6" id="KW-0732">Signal</keyword>
<dbReference type="CDD" id="cd02248">
    <property type="entry name" value="Peptidase_C1A"/>
    <property type="match status" value="1"/>
</dbReference>
<evidence type="ECO:0000313" key="9">
    <source>
        <dbReference type="EMBL" id="CAK0762706.1"/>
    </source>
</evidence>
<dbReference type="Pfam" id="PF00112">
    <property type="entry name" value="Peptidase_C1"/>
    <property type="match status" value="1"/>
</dbReference>
<keyword evidence="2" id="KW-0645">Protease</keyword>
<dbReference type="GO" id="GO:0008234">
    <property type="term" value="F:cysteine-type peptidase activity"/>
    <property type="evidence" value="ECO:0007669"/>
    <property type="project" value="InterPro"/>
</dbReference>
<comment type="similarity">
    <text evidence="1">Belongs to the peptidase C1 family.</text>
</comment>
<dbReference type="FunFam" id="3.90.70.10:FF:000067">
    <property type="entry name" value="Senescence-specific cysteine protease"/>
    <property type="match status" value="1"/>
</dbReference>
<feature type="domain" description="Cathepsin propeptide inhibitor" evidence="8">
    <location>
        <begin position="45"/>
        <end position="101"/>
    </location>
</feature>
<reference evidence="9 10" key="1">
    <citation type="submission" date="2023-10" db="EMBL/GenBank/DDBJ databases">
        <authorList>
            <person name="Maclean D."/>
            <person name="Macfadyen A."/>
        </authorList>
    </citation>
    <scope>NUCLEOTIDE SEQUENCE [LARGE SCALE GENOMIC DNA]</scope>
</reference>
<evidence type="ECO:0000256" key="3">
    <source>
        <dbReference type="ARBA" id="ARBA00022729"/>
    </source>
</evidence>
<dbReference type="InterPro" id="IPR000169">
    <property type="entry name" value="Pept_cys_AS"/>
</dbReference>
<dbReference type="InterPro" id="IPR013201">
    <property type="entry name" value="Prot_inhib_I29"/>
</dbReference>
<dbReference type="Gene3D" id="3.90.70.10">
    <property type="entry name" value="Cysteine proteinases"/>
    <property type="match status" value="1"/>
</dbReference>
<keyword evidence="10" id="KW-1185">Reference proteome</keyword>
<keyword evidence="5" id="KW-1015">Disulfide bond</keyword>
<comment type="caution">
    <text evidence="9">The sequence shown here is derived from an EMBL/GenBank/DDBJ whole genome shotgun (WGS) entry which is preliminary data.</text>
</comment>